<evidence type="ECO:0000256" key="2">
    <source>
        <dbReference type="ARBA" id="ARBA00001947"/>
    </source>
</evidence>
<dbReference type="GO" id="GO:0000398">
    <property type="term" value="P:mRNA splicing, via spliceosome"/>
    <property type="evidence" value="ECO:0007669"/>
    <property type="project" value="TreeGrafter"/>
</dbReference>
<sequence length="502" mass="55803">MSDGGIFETQGVRVAVEGCGHGTLNAIYASVNESCKARGWDGVDLVIIGGDFQSVRNAADLAVMSVPVKFRQLGDFPDFYSGARTAPYLTVFIAGNHEASSHLWELYYGGWVAPNIYYLGAANVVRFGPLRIAALSGIWKGFDYRKPHHERLPFSSDDVKSFYHVRELDVRKLLLLQTQVDVGLSHDWPRAIEKHGDSEWLFRKKRDFRAESVDGTLGNAAAEYVMDRLRPPYWFSAHLHVKFAAVKSYDSPAQSPDASDNGGEIVSATAREKEANPDEIDLDMDEEGGGDGASQKGQSENKDDNKAVEETNQVPEELRAQLPASFARPAPRASTKRIPGQPVPPGITNKQVRFLALDKCLPGRHFLQLCEIQPFNPQALSAHPPRKTAPRFRLQYDPEWLAITRVFHQTLTIGDRNAQTPENLGEEHYLPLIEAERGWVEEQIVSKDKLDVPENFQVTAAPHVPGTPEIVHEQPEEYTSPQTAAFCELLGLENLWNARAGA</sequence>
<dbReference type="OrthoDB" id="407609at2759"/>
<dbReference type="InterPro" id="IPR007708">
    <property type="entry name" value="DBR1_C"/>
</dbReference>
<gene>
    <name evidence="15" type="ORF">HRG_02393</name>
</gene>
<keyword evidence="10" id="KW-0408">Iron</keyword>
<name>A0A9P8N553_9HYPO</name>
<comment type="subcellular location">
    <subcellularLocation>
        <location evidence="4">Nucleus</location>
    </subcellularLocation>
</comment>
<dbReference type="PANTHER" id="PTHR12849">
    <property type="entry name" value="RNA LARIAT DEBRANCHING ENZYME"/>
    <property type="match status" value="1"/>
</dbReference>
<organism evidence="15 16">
    <name type="scientific">Hirsutella rhossiliensis</name>
    <dbReference type="NCBI Taxonomy" id="111463"/>
    <lineage>
        <taxon>Eukaryota</taxon>
        <taxon>Fungi</taxon>
        <taxon>Dikarya</taxon>
        <taxon>Ascomycota</taxon>
        <taxon>Pezizomycotina</taxon>
        <taxon>Sordariomycetes</taxon>
        <taxon>Hypocreomycetidae</taxon>
        <taxon>Hypocreales</taxon>
        <taxon>Ophiocordycipitaceae</taxon>
        <taxon>Hirsutella</taxon>
    </lineage>
</organism>
<dbReference type="Pfam" id="PF00149">
    <property type="entry name" value="Metallophos"/>
    <property type="match status" value="1"/>
</dbReference>
<evidence type="ECO:0000256" key="9">
    <source>
        <dbReference type="ARBA" id="ARBA00022833"/>
    </source>
</evidence>
<keyword evidence="12" id="KW-0539">Nucleus</keyword>
<evidence type="ECO:0000256" key="13">
    <source>
        <dbReference type="SAM" id="MobiDB-lite"/>
    </source>
</evidence>
<dbReference type="Pfam" id="PF05011">
    <property type="entry name" value="DBR1"/>
    <property type="match status" value="1"/>
</dbReference>
<dbReference type="SUPFAM" id="SSF56300">
    <property type="entry name" value="Metallo-dependent phosphatases"/>
    <property type="match status" value="1"/>
</dbReference>
<comment type="cofactor">
    <cofactor evidence="2">
        <name>Zn(2+)</name>
        <dbReference type="ChEBI" id="CHEBI:29105"/>
    </cofactor>
</comment>
<evidence type="ECO:0000256" key="7">
    <source>
        <dbReference type="ARBA" id="ARBA00022723"/>
    </source>
</evidence>
<dbReference type="GO" id="GO:0008419">
    <property type="term" value="F:RNA lariat debranching enzyme activity"/>
    <property type="evidence" value="ECO:0007669"/>
    <property type="project" value="TreeGrafter"/>
</dbReference>
<feature type="region of interest" description="Disordered" evidence="13">
    <location>
        <begin position="268"/>
        <end position="345"/>
    </location>
</feature>
<evidence type="ECO:0000256" key="6">
    <source>
        <dbReference type="ARBA" id="ARBA00022664"/>
    </source>
</evidence>
<keyword evidence="11" id="KW-0464">Manganese</keyword>
<comment type="caution">
    <text evidence="15">The sequence shown here is derived from an EMBL/GenBank/DDBJ whole genome shotgun (WGS) entry which is preliminary data.</text>
</comment>
<accession>A0A9P8N553</accession>
<dbReference type="GO" id="GO:0046872">
    <property type="term" value="F:metal ion binding"/>
    <property type="evidence" value="ECO:0007669"/>
    <property type="project" value="UniProtKB-KW"/>
</dbReference>
<keyword evidence="7" id="KW-0479">Metal-binding</keyword>
<dbReference type="SMART" id="SM01124">
    <property type="entry name" value="DBR1"/>
    <property type="match status" value="1"/>
</dbReference>
<dbReference type="RefSeq" id="XP_044724497.1">
    <property type="nucleotide sequence ID" value="XM_044860864.1"/>
</dbReference>
<dbReference type="InterPro" id="IPR004843">
    <property type="entry name" value="Calcineurin-like_PHP"/>
</dbReference>
<dbReference type="EMBL" id="JAIZPD010000002">
    <property type="protein sequence ID" value="KAH0966984.1"/>
    <property type="molecule type" value="Genomic_DNA"/>
</dbReference>
<reference evidence="15" key="1">
    <citation type="submission" date="2021-09" db="EMBL/GenBank/DDBJ databases">
        <title>A high-quality genome of the endoparasitic fungus Hirsutella rhossiliensis with a comparison of Hirsutella genomes reveals transposable elements contributing to genome size variation.</title>
        <authorList>
            <person name="Lin R."/>
            <person name="Jiao Y."/>
            <person name="Sun X."/>
            <person name="Ling J."/>
            <person name="Xie B."/>
            <person name="Cheng X."/>
        </authorList>
    </citation>
    <scope>NUCLEOTIDE SEQUENCE</scope>
    <source>
        <strain evidence="15">HR02</strain>
    </source>
</reference>
<dbReference type="PANTHER" id="PTHR12849:SF0">
    <property type="entry name" value="LARIAT DEBRANCHING ENZYME"/>
    <property type="match status" value="1"/>
</dbReference>
<evidence type="ECO:0000256" key="10">
    <source>
        <dbReference type="ARBA" id="ARBA00023004"/>
    </source>
</evidence>
<evidence type="ECO:0000313" key="16">
    <source>
        <dbReference type="Proteomes" id="UP000824596"/>
    </source>
</evidence>
<feature type="domain" description="Lariat debranching enzyme C-terminal" evidence="14">
    <location>
        <begin position="343"/>
        <end position="496"/>
    </location>
</feature>
<evidence type="ECO:0000256" key="12">
    <source>
        <dbReference type="ARBA" id="ARBA00023242"/>
    </source>
</evidence>
<feature type="compositionally biased region" description="Acidic residues" evidence="13">
    <location>
        <begin position="277"/>
        <end position="289"/>
    </location>
</feature>
<dbReference type="InterPro" id="IPR041816">
    <property type="entry name" value="Dbr1_N"/>
</dbReference>
<comment type="cofactor">
    <cofactor evidence="1">
        <name>Mn(2+)</name>
        <dbReference type="ChEBI" id="CHEBI:29035"/>
    </cofactor>
</comment>
<dbReference type="InterPro" id="IPR029052">
    <property type="entry name" value="Metallo-depent_PP-like"/>
</dbReference>
<comment type="cofactor">
    <cofactor evidence="3">
        <name>Fe(2+)</name>
        <dbReference type="ChEBI" id="CHEBI:29033"/>
    </cofactor>
</comment>
<comment type="similarity">
    <text evidence="5">Belongs to the lariat debranching enzyme family.</text>
</comment>
<evidence type="ECO:0000313" key="15">
    <source>
        <dbReference type="EMBL" id="KAH0966984.1"/>
    </source>
</evidence>
<feature type="compositionally biased region" description="Basic and acidic residues" evidence="13">
    <location>
        <begin position="299"/>
        <end position="309"/>
    </location>
</feature>
<evidence type="ECO:0000256" key="11">
    <source>
        <dbReference type="ARBA" id="ARBA00023211"/>
    </source>
</evidence>
<evidence type="ECO:0000256" key="4">
    <source>
        <dbReference type="ARBA" id="ARBA00004123"/>
    </source>
</evidence>
<dbReference type="Proteomes" id="UP000824596">
    <property type="component" value="Unassembled WGS sequence"/>
</dbReference>
<dbReference type="AlphaFoldDB" id="A0A9P8N553"/>
<proteinExistence type="inferred from homology"/>
<evidence type="ECO:0000256" key="3">
    <source>
        <dbReference type="ARBA" id="ARBA00001954"/>
    </source>
</evidence>
<evidence type="ECO:0000256" key="8">
    <source>
        <dbReference type="ARBA" id="ARBA00022801"/>
    </source>
</evidence>
<keyword evidence="8" id="KW-0378">Hydrolase</keyword>
<evidence type="ECO:0000256" key="5">
    <source>
        <dbReference type="ARBA" id="ARBA00006045"/>
    </source>
</evidence>
<dbReference type="GO" id="GO:0005634">
    <property type="term" value="C:nucleus"/>
    <property type="evidence" value="ECO:0007669"/>
    <property type="project" value="UniProtKB-SubCell"/>
</dbReference>
<evidence type="ECO:0000259" key="14">
    <source>
        <dbReference type="SMART" id="SM01124"/>
    </source>
</evidence>
<dbReference type="GeneID" id="68351522"/>
<dbReference type="CDD" id="cd00844">
    <property type="entry name" value="MPP_Dbr1_N"/>
    <property type="match status" value="1"/>
</dbReference>
<protein>
    <submittedName>
        <fullName evidence="15">Lariat debranching enzyme</fullName>
    </submittedName>
</protein>
<keyword evidence="6" id="KW-0507">mRNA processing</keyword>
<keyword evidence="9" id="KW-0862">Zinc</keyword>
<evidence type="ECO:0000256" key="1">
    <source>
        <dbReference type="ARBA" id="ARBA00001936"/>
    </source>
</evidence>
<feature type="compositionally biased region" description="Low complexity" evidence="13">
    <location>
        <begin position="323"/>
        <end position="333"/>
    </location>
</feature>
<keyword evidence="16" id="KW-1185">Reference proteome</keyword>